<keyword evidence="1" id="KW-0479">Metal-binding</keyword>
<dbReference type="PANTHER" id="PTHR14305:SF0">
    <property type="entry name" value="E3 UBIQUITIN-PROTEIN LIGASE CCNB1IP1"/>
    <property type="match status" value="1"/>
</dbReference>
<evidence type="ECO:0000256" key="5">
    <source>
        <dbReference type="SAM" id="Coils"/>
    </source>
</evidence>
<evidence type="ECO:0000259" key="7">
    <source>
        <dbReference type="PROSITE" id="PS50089"/>
    </source>
</evidence>
<accession>A0AAD5P8U7</accession>
<keyword evidence="3" id="KW-0862">Zinc</keyword>
<dbReference type="InterPro" id="IPR001841">
    <property type="entry name" value="Znf_RING"/>
</dbReference>
<dbReference type="GO" id="GO:0008270">
    <property type="term" value="F:zinc ion binding"/>
    <property type="evidence" value="ECO:0007669"/>
    <property type="project" value="UniProtKB-KW"/>
</dbReference>
<dbReference type="PROSITE" id="PS00518">
    <property type="entry name" value="ZF_RING_1"/>
    <property type="match status" value="1"/>
</dbReference>
<keyword evidence="2 4" id="KW-0863">Zinc-finger</keyword>
<evidence type="ECO:0000256" key="1">
    <source>
        <dbReference type="ARBA" id="ARBA00022723"/>
    </source>
</evidence>
<keyword evidence="5" id="KW-0175">Coiled coil</keyword>
<organism evidence="8 9">
    <name type="scientific">Phascolomyces articulosus</name>
    <dbReference type="NCBI Taxonomy" id="60185"/>
    <lineage>
        <taxon>Eukaryota</taxon>
        <taxon>Fungi</taxon>
        <taxon>Fungi incertae sedis</taxon>
        <taxon>Mucoromycota</taxon>
        <taxon>Mucoromycotina</taxon>
        <taxon>Mucoromycetes</taxon>
        <taxon>Mucorales</taxon>
        <taxon>Lichtheimiaceae</taxon>
        <taxon>Phascolomyces</taxon>
    </lineage>
</organism>
<feature type="compositionally biased region" description="Low complexity" evidence="6">
    <location>
        <begin position="198"/>
        <end position="212"/>
    </location>
</feature>
<dbReference type="SUPFAM" id="SSF57850">
    <property type="entry name" value="RING/U-box"/>
    <property type="match status" value="1"/>
</dbReference>
<feature type="region of interest" description="Disordered" evidence="6">
    <location>
        <begin position="424"/>
        <end position="461"/>
    </location>
</feature>
<dbReference type="GO" id="GO:0061630">
    <property type="term" value="F:ubiquitin protein ligase activity"/>
    <property type="evidence" value="ECO:0007669"/>
    <property type="project" value="InterPro"/>
</dbReference>
<dbReference type="GO" id="GO:0000795">
    <property type="term" value="C:synaptonemal complex"/>
    <property type="evidence" value="ECO:0007669"/>
    <property type="project" value="InterPro"/>
</dbReference>
<dbReference type="InterPro" id="IPR017907">
    <property type="entry name" value="Znf_RING_CS"/>
</dbReference>
<dbReference type="GO" id="GO:0007131">
    <property type="term" value="P:reciprocal meiotic recombination"/>
    <property type="evidence" value="ECO:0007669"/>
    <property type="project" value="InterPro"/>
</dbReference>
<evidence type="ECO:0000313" key="8">
    <source>
        <dbReference type="EMBL" id="KAI9248484.1"/>
    </source>
</evidence>
<dbReference type="InterPro" id="IPR013083">
    <property type="entry name" value="Znf_RING/FYVE/PHD"/>
</dbReference>
<keyword evidence="9" id="KW-1185">Reference proteome</keyword>
<evidence type="ECO:0000256" key="6">
    <source>
        <dbReference type="SAM" id="MobiDB-lite"/>
    </source>
</evidence>
<feature type="region of interest" description="Disordered" evidence="6">
    <location>
        <begin position="318"/>
        <end position="361"/>
    </location>
</feature>
<feature type="compositionally biased region" description="Basic residues" evidence="6">
    <location>
        <begin position="452"/>
        <end position="461"/>
    </location>
</feature>
<comment type="caution">
    <text evidence="8">The sequence shown here is derived from an EMBL/GenBank/DDBJ whole genome shotgun (WGS) entry which is preliminary data.</text>
</comment>
<feature type="coiled-coil region" evidence="5">
    <location>
        <begin position="111"/>
        <end position="184"/>
    </location>
</feature>
<dbReference type="AlphaFoldDB" id="A0AAD5P8U7"/>
<feature type="region of interest" description="Disordered" evidence="6">
    <location>
        <begin position="198"/>
        <end position="220"/>
    </location>
</feature>
<dbReference type="EMBL" id="JAIXMP010000038">
    <property type="protein sequence ID" value="KAI9248484.1"/>
    <property type="molecule type" value="Genomic_DNA"/>
</dbReference>
<evidence type="ECO:0000256" key="2">
    <source>
        <dbReference type="ARBA" id="ARBA00022771"/>
    </source>
</evidence>
<sequence length="461" mass="52039">MSENEDIHCNVLQCRRALCHETEACVTSCSHIFCINCANHHFNQALVCPACSTPLTQSDDIVVTQLNPSEEYKSSILAGLKPDVIMDISSRAVAFHSYQISQELSYKSIMYQNMESKCTSLQEQLRDTIRDSNRTIKAEKQKNTTLIRDQEQEKRRGHDLQTQLHEKTRQFQKLQLMYEKLKRKSVTPNIQQTLNQQPQVSHIMQQQQQQPQERTPESMSTTSTAALFSASRARRPYPYAPSTLRADSPTENITSYSNNNNSHTGGITTMQQQSTPASPAATHIRRHHLVRPSQHMNMTDTNPEASSGYLLTTPYSDLQKQQQQYPPSSISGQRNSVRNPVSMDNTSSKHHQQLPHISSYNTMVPAPPPPTAVGMRNNTSTTHHQLLDITNHNPMNQHHPSGDGTSTYATVVSPQTRSVVGNMSRTRGLPMTTPSPRLRPFTSGHRLTAPHPSHHHHRHYP</sequence>
<protein>
    <recommendedName>
        <fullName evidence="7">RING-type domain-containing protein</fullName>
    </recommendedName>
</protein>
<feature type="domain" description="RING-type" evidence="7">
    <location>
        <begin position="14"/>
        <end position="52"/>
    </location>
</feature>
<dbReference type="Proteomes" id="UP001209540">
    <property type="component" value="Unassembled WGS sequence"/>
</dbReference>
<proteinExistence type="predicted"/>
<reference evidence="8" key="1">
    <citation type="journal article" date="2022" name="IScience">
        <title>Evolution of zygomycete secretomes and the origins of terrestrial fungal ecologies.</title>
        <authorList>
            <person name="Chang Y."/>
            <person name="Wang Y."/>
            <person name="Mondo S."/>
            <person name="Ahrendt S."/>
            <person name="Andreopoulos W."/>
            <person name="Barry K."/>
            <person name="Beard J."/>
            <person name="Benny G.L."/>
            <person name="Blankenship S."/>
            <person name="Bonito G."/>
            <person name="Cuomo C."/>
            <person name="Desiro A."/>
            <person name="Gervers K.A."/>
            <person name="Hundley H."/>
            <person name="Kuo A."/>
            <person name="LaButti K."/>
            <person name="Lang B.F."/>
            <person name="Lipzen A."/>
            <person name="O'Donnell K."/>
            <person name="Pangilinan J."/>
            <person name="Reynolds N."/>
            <person name="Sandor L."/>
            <person name="Smith M.E."/>
            <person name="Tsang A."/>
            <person name="Grigoriev I.V."/>
            <person name="Stajich J.E."/>
            <person name="Spatafora J.W."/>
        </authorList>
    </citation>
    <scope>NUCLEOTIDE SEQUENCE</scope>
    <source>
        <strain evidence="8">RSA 2281</strain>
    </source>
</reference>
<dbReference type="PANTHER" id="PTHR14305">
    <property type="entry name" value="E3 UBIQUITIN-PROTEIN LIGASE CCNB1IP1"/>
    <property type="match status" value="1"/>
</dbReference>
<evidence type="ECO:0000313" key="9">
    <source>
        <dbReference type="Proteomes" id="UP001209540"/>
    </source>
</evidence>
<reference evidence="8" key="2">
    <citation type="submission" date="2023-02" db="EMBL/GenBank/DDBJ databases">
        <authorList>
            <consortium name="DOE Joint Genome Institute"/>
            <person name="Mondo S.J."/>
            <person name="Chang Y."/>
            <person name="Wang Y."/>
            <person name="Ahrendt S."/>
            <person name="Andreopoulos W."/>
            <person name="Barry K."/>
            <person name="Beard J."/>
            <person name="Benny G.L."/>
            <person name="Blankenship S."/>
            <person name="Bonito G."/>
            <person name="Cuomo C."/>
            <person name="Desiro A."/>
            <person name="Gervers K.A."/>
            <person name="Hundley H."/>
            <person name="Kuo A."/>
            <person name="LaButti K."/>
            <person name="Lang B.F."/>
            <person name="Lipzen A."/>
            <person name="O'Donnell K."/>
            <person name="Pangilinan J."/>
            <person name="Reynolds N."/>
            <person name="Sandor L."/>
            <person name="Smith M.W."/>
            <person name="Tsang A."/>
            <person name="Grigoriev I.V."/>
            <person name="Stajich J.E."/>
            <person name="Spatafora J.W."/>
        </authorList>
    </citation>
    <scope>NUCLEOTIDE SEQUENCE</scope>
    <source>
        <strain evidence="8">RSA 2281</strain>
    </source>
</reference>
<dbReference type="InterPro" id="IPR042448">
    <property type="entry name" value="CCNB1IP1"/>
</dbReference>
<evidence type="ECO:0000256" key="3">
    <source>
        <dbReference type="ARBA" id="ARBA00022833"/>
    </source>
</evidence>
<evidence type="ECO:0000256" key="4">
    <source>
        <dbReference type="PROSITE-ProRule" id="PRU00175"/>
    </source>
</evidence>
<dbReference type="Gene3D" id="3.30.40.10">
    <property type="entry name" value="Zinc/RING finger domain, C3HC4 (zinc finger)"/>
    <property type="match status" value="1"/>
</dbReference>
<name>A0AAD5P8U7_9FUNG</name>
<dbReference type="PROSITE" id="PS50089">
    <property type="entry name" value="ZF_RING_2"/>
    <property type="match status" value="1"/>
</dbReference>
<feature type="compositionally biased region" description="Polar residues" evidence="6">
    <location>
        <begin position="318"/>
        <end position="346"/>
    </location>
</feature>
<gene>
    <name evidence="8" type="ORF">BDA99DRAFT_564723</name>
</gene>